<feature type="site" description="Catalytically relevant" evidence="6">
    <location>
        <position position="159"/>
    </location>
</feature>
<sequence>MTIGRVTVSDGKTISALGAVRRALDIDAEGVATLVAALDGLEDRIEKAVGLLLGMEGRLIITGLGKSGHIGAKLAATFSSTGTPAYFLHPSEASHGDLGMVQPTDVILALSWSGETRELSDVLGYAKRRTVPMIAVTAREDSTLATAADVALVLPRVREACPHNLAPTTSTLLQMAMGDALAIALLEARGFTEESFHRFHPGGSLGAALKHVREIMHESDALPVIAASASVLEAIGVLSAKGHGIVGLTRDGALAGVITDGDIRRYLERNATSTMQAALHETEAGEIMTEGSVTLRPDMMAGEALSILQSKRISAAFVLSDGRPVGLVTMLRLLNRGTA</sequence>
<dbReference type="InterPro" id="IPR050986">
    <property type="entry name" value="GutQ/KpsF_isomerases"/>
</dbReference>
<dbReference type="SUPFAM" id="SSF54631">
    <property type="entry name" value="CBS-domain pair"/>
    <property type="match status" value="1"/>
</dbReference>
<proteinExistence type="inferred from homology"/>
<evidence type="ECO:0000313" key="11">
    <source>
        <dbReference type="Proteomes" id="UP000480350"/>
    </source>
</evidence>
<dbReference type="CDD" id="cd05014">
    <property type="entry name" value="SIS_Kpsf"/>
    <property type="match status" value="1"/>
</dbReference>
<protein>
    <submittedName>
        <fullName evidence="10">KpsF/GutQ family sugar-phosphate isomerase</fullName>
    </submittedName>
</protein>
<dbReference type="GO" id="GO:0046872">
    <property type="term" value="F:metal ion binding"/>
    <property type="evidence" value="ECO:0007669"/>
    <property type="project" value="UniProtKB-KW"/>
</dbReference>
<dbReference type="SUPFAM" id="SSF53697">
    <property type="entry name" value="SIS domain"/>
    <property type="match status" value="1"/>
</dbReference>
<feature type="site" description="Catalytically relevant" evidence="6">
    <location>
        <position position="118"/>
    </location>
</feature>
<dbReference type="GO" id="GO:0019146">
    <property type="term" value="F:arabinose-5-phosphate isomerase activity"/>
    <property type="evidence" value="ECO:0007669"/>
    <property type="project" value="UniProtKB-ARBA"/>
</dbReference>
<accession>A0A7C9INW0</accession>
<feature type="domain" description="CBS" evidence="8">
    <location>
        <begin position="288"/>
        <end position="339"/>
    </location>
</feature>
<evidence type="ECO:0000256" key="1">
    <source>
        <dbReference type="ARBA" id="ARBA00008165"/>
    </source>
</evidence>
<evidence type="ECO:0000256" key="3">
    <source>
        <dbReference type="ARBA" id="ARBA00023122"/>
    </source>
</evidence>
<dbReference type="GO" id="GO:0005975">
    <property type="term" value="P:carbohydrate metabolic process"/>
    <property type="evidence" value="ECO:0007669"/>
    <property type="project" value="InterPro"/>
</dbReference>
<dbReference type="PANTHER" id="PTHR42745:SF1">
    <property type="entry name" value="ARABINOSE 5-PHOSPHATE ISOMERASE KDSD"/>
    <property type="match status" value="1"/>
</dbReference>
<keyword evidence="10" id="KW-0413">Isomerase</keyword>
<gene>
    <name evidence="10" type="ORF">GQ651_01245</name>
</gene>
<dbReference type="SMART" id="SM00116">
    <property type="entry name" value="CBS"/>
    <property type="match status" value="2"/>
</dbReference>
<evidence type="ECO:0000256" key="4">
    <source>
        <dbReference type="PIRNR" id="PIRNR004692"/>
    </source>
</evidence>
<dbReference type="EMBL" id="WUPT01000001">
    <property type="protein sequence ID" value="MXQ06463.1"/>
    <property type="molecule type" value="Genomic_DNA"/>
</dbReference>
<dbReference type="PIRSF" id="PIRSF004692">
    <property type="entry name" value="KdsD_KpsF"/>
    <property type="match status" value="1"/>
</dbReference>
<dbReference type="Pfam" id="PF00571">
    <property type="entry name" value="CBS"/>
    <property type="match status" value="2"/>
</dbReference>
<feature type="domain" description="CBS" evidence="8">
    <location>
        <begin position="216"/>
        <end position="273"/>
    </location>
</feature>
<reference evidence="10 11" key="2">
    <citation type="submission" date="2020-03" db="EMBL/GenBank/DDBJ databases">
        <title>Kangsaoukella pontilimi gen. nov., sp. nov., a new member of the family Rhodobacteraceae isolated from a tidal mudflat.</title>
        <authorList>
            <person name="Kim I.S."/>
        </authorList>
    </citation>
    <scope>NUCLEOTIDE SEQUENCE [LARGE SCALE GENOMIC DNA]</scope>
    <source>
        <strain evidence="10 11">GH1-50</strain>
    </source>
</reference>
<evidence type="ECO:0000313" key="10">
    <source>
        <dbReference type="EMBL" id="MXQ06463.1"/>
    </source>
</evidence>
<keyword evidence="3 7" id="KW-0129">CBS domain</keyword>
<organism evidence="10 11">
    <name type="scientific">Kangsaoukella pontilimi</name>
    <dbReference type="NCBI Taxonomy" id="2691042"/>
    <lineage>
        <taxon>Bacteria</taxon>
        <taxon>Pseudomonadati</taxon>
        <taxon>Pseudomonadota</taxon>
        <taxon>Alphaproteobacteria</taxon>
        <taxon>Rhodobacterales</taxon>
        <taxon>Paracoccaceae</taxon>
        <taxon>Kangsaoukella</taxon>
    </lineage>
</organism>
<dbReference type="Gene3D" id="3.40.50.10490">
    <property type="entry name" value="Glucose-6-phosphate isomerase like protein, domain 1"/>
    <property type="match status" value="1"/>
</dbReference>
<dbReference type="Pfam" id="PF01380">
    <property type="entry name" value="SIS"/>
    <property type="match status" value="1"/>
</dbReference>
<keyword evidence="2" id="KW-0677">Repeat</keyword>
<comment type="caution">
    <text evidence="10">The sequence shown here is derived from an EMBL/GenBank/DDBJ whole genome shotgun (WGS) entry which is preliminary data.</text>
</comment>
<comment type="similarity">
    <text evidence="1 4">Belongs to the SIS family. GutQ/KpsF subfamily.</text>
</comment>
<dbReference type="GO" id="GO:1901135">
    <property type="term" value="P:carbohydrate derivative metabolic process"/>
    <property type="evidence" value="ECO:0007669"/>
    <property type="project" value="InterPro"/>
</dbReference>
<keyword evidence="11" id="KW-1185">Reference proteome</keyword>
<dbReference type="NCBIfam" id="TIGR00393">
    <property type="entry name" value="kpsF"/>
    <property type="match status" value="1"/>
</dbReference>
<dbReference type="Proteomes" id="UP000480350">
    <property type="component" value="Unassembled WGS sequence"/>
</dbReference>
<dbReference type="AlphaFoldDB" id="A0A7C9INW0"/>
<name>A0A7C9INW0_9RHOB</name>
<dbReference type="InterPro" id="IPR004800">
    <property type="entry name" value="KdsD/KpsF-type"/>
</dbReference>
<feature type="binding site" evidence="5">
    <location>
        <position position="89"/>
    </location>
    <ligand>
        <name>Zn(2+)</name>
        <dbReference type="ChEBI" id="CHEBI:29105"/>
    </ligand>
</feature>
<evidence type="ECO:0000256" key="7">
    <source>
        <dbReference type="PROSITE-ProRule" id="PRU00703"/>
    </source>
</evidence>
<dbReference type="InterPro" id="IPR046348">
    <property type="entry name" value="SIS_dom_sf"/>
</dbReference>
<keyword evidence="5" id="KW-0862">Zinc</keyword>
<feature type="site" description="Catalytically relevant" evidence="6">
    <location>
        <position position="66"/>
    </location>
</feature>
<dbReference type="InterPro" id="IPR035474">
    <property type="entry name" value="SIS_Kpsf"/>
</dbReference>
<dbReference type="PROSITE" id="PS51371">
    <property type="entry name" value="CBS"/>
    <property type="match status" value="2"/>
</dbReference>
<dbReference type="InterPro" id="IPR001347">
    <property type="entry name" value="SIS_dom"/>
</dbReference>
<evidence type="ECO:0000259" key="8">
    <source>
        <dbReference type="PROSITE" id="PS51371"/>
    </source>
</evidence>
<dbReference type="PROSITE" id="PS51464">
    <property type="entry name" value="SIS"/>
    <property type="match status" value="1"/>
</dbReference>
<evidence type="ECO:0000259" key="9">
    <source>
        <dbReference type="PROSITE" id="PS51464"/>
    </source>
</evidence>
<evidence type="ECO:0000256" key="5">
    <source>
        <dbReference type="PIRSR" id="PIRSR004692-2"/>
    </source>
</evidence>
<evidence type="ECO:0000256" key="2">
    <source>
        <dbReference type="ARBA" id="ARBA00022737"/>
    </source>
</evidence>
<dbReference type="Gene3D" id="3.10.580.10">
    <property type="entry name" value="CBS-domain"/>
    <property type="match status" value="1"/>
</dbReference>
<dbReference type="GO" id="GO:0097367">
    <property type="term" value="F:carbohydrate derivative binding"/>
    <property type="evidence" value="ECO:0007669"/>
    <property type="project" value="InterPro"/>
</dbReference>
<dbReference type="PANTHER" id="PTHR42745">
    <property type="match status" value="1"/>
</dbReference>
<evidence type="ECO:0000256" key="6">
    <source>
        <dbReference type="PIRSR" id="PIRSR004692-3"/>
    </source>
</evidence>
<dbReference type="FunFam" id="3.40.50.10490:FF:000011">
    <property type="entry name" value="Arabinose 5-phosphate isomerase"/>
    <property type="match status" value="1"/>
</dbReference>
<feature type="domain" description="SIS" evidence="9">
    <location>
        <begin position="41"/>
        <end position="191"/>
    </location>
</feature>
<reference evidence="10 11" key="1">
    <citation type="submission" date="2019-12" db="EMBL/GenBank/DDBJ databases">
        <authorList>
            <person name="Lee S.D."/>
        </authorList>
    </citation>
    <scope>NUCLEOTIDE SEQUENCE [LARGE SCALE GENOMIC DNA]</scope>
    <source>
        <strain evidence="10 11">GH1-50</strain>
    </source>
</reference>
<feature type="site" description="Catalytically relevant" evidence="6">
    <location>
        <position position="200"/>
    </location>
</feature>
<keyword evidence="5" id="KW-0479">Metal-binding</keyword>
<dbReference type="CDD" id="cd04604">
    <property type="entry name" value="CBS_pair_SIS_assoc"/>
    <property type="match status" value="1"/>
</dbReference>
<dbReference type="InterPro" id="IPR046342">
    <property type="entry name" value="CBS_dom_sf"/>
</dbReference>
<dbReference type="InterPro" id="IPR000644">
    <property type="entry name" value="CBS_dom"/>
</dbReference>